<evidence type="ECO:0000256" key="1">
    <source>
        <dbReference type="ARBA" id="ARBA00023015"/>
    </source>
</evidence>
<keyword evidence="1" id="KW-0805">Transcription regulation</keyword>
<evidence type="ECO:0000313" key="8">
    <source>
        <dbReference type="Proteomes" id="UP000177515"/>
    </source>
</evidence>
<dbReference type="PANTHER" id="PTHR30055">
    <property type="entry name" value="HTH-TYPE TRANSCRIPTIONAL REGULATOR RUTR"/>
    <property type="match status" value="1"/>
</dbReference>
<evidence type="ECO:0000259" key="6">
    <source>
        <dbReference type="PROSITE" id="PS50977"/>
    </source>
</evidence>
<evidence type="ECO:0000256" key="4">
    <source>
        <dbReference type="PROSITE-ProRule" id="PRU00335"/>
    </source>
</evidence>
<proteinExistence type="predicted"/>
<protein>
    <recommendedName>
        <fullName evidence="6">HTH tetR-type domain-containing protein</fullName>
    </recommendedName>
</protein>
<dbReference type="InterPro" id="IPR001647">
    <property type="entry name" value="HTH_TetR"/>
</dbReference>
<feature type="compositionally biased region" description="Basic and acidic residues" evidence="5">
    <location>
        <begin position="15"/>
        <end position="29"/>
    </location>
</feature>
<dbReference type="PRINTS" id="PR00455">
    <property type="entry name" value="HTHTETR"/>
</dbReference>
<name>A0ABN4TNS5_9BURK</name>
<dbReference type="SUPFAM" id="SSF46689">
    <property type="entry name" value="Homeodomain-like"/>
    <property type="match status" value="1"/>
</dbReference>
<evidence type="ECO:0000256" key="5">
    <source>
        <dbReference type="SAM" id="MobiDB-lite"/>
    </source>
</evidence>
<dbReference type="Pfam" id="PF00440">
    <property type="entry name" value="TetR_N"/>
    <property type="match status" value="1"/>
</dbReference>
<gene>
    <name evidence="7" type="ORF">BKK80_05935</name>
</gene>
<feature type="DNA-binding region" description="H-T-H motif" evidence="4">
    <location>
        <begin position="53"/>
        <end position="72"/>
    </location>
</feature>
<dbReference type="Gene3D" id="1.10.357.10">
    <property type="entry name" value="Tetracycline Repressor, domain 2"/>
    <property type="match status" value="1"/>
</dbReference>
<dbReference type="PANTHER" id="PTHR30055:SF234">
    <property type="entry name" value="HTH-TYPE TRANSCRIPTIONAL REGULATOR BETI"/>
    <property type="match status" value="1"/>
</dbReference>
<keyword evidence="3" id="KW-0804">Transcription</keyword>
<accession>A0ABN4TNS5</accession>
<evidence type="ECO:0000313" key="7">
    <source>
        <dbReference type="EMBL" id="AOZ08004.1"/>
    </source>
</evidence>
<evidence type="ECO:0000256" key="2">
    <source>
        <dbReference type="ARBA" id="ARBA00023125"/>
    </source>
</evidence>
<feature type="domain" description="HTH tetR-type" evidence="6">
    <location>
        <begin position="30"/>
        <end position="90"/>
    </location>
</feature>
<dbReference type="Proteomes" id="UP000177515">
    <property type="component" value="Chromosome 1"/>
</dbReference>
<reference evidence="7 8" key="1">
    <citation type="submission" date="2016-10" db="EMBL/GenBank/DDBJ databases">
        <title>Complete genome sequences of three Cupriavidus strains isolated from various Malaysian environments.</title>
        <authorList>
            <person name="Abdullah A.A.-A."/>
            <person name="Shafie N.A.H."/>
            <person name="Lau N.S."/>
        </authorList>
    </citation>
    <scope>NUCLEOTIDE SEQUENCE [LARGE SCALE GENOMIC DNA]</scope>
    <source>
        <strain evidence="7 8">USMAA1020</strain>
    </source>
</reference>
<dbReference type="InterPro" id="IPR009057">
    <property type="entry name" value="Homeodomain-like_sf"/>
</dbReference>
<keyword evidence="2 4" id="KW-0238">DNA-binding</keyword>
<evidence type="ECO:0000256" key="3">
    <source>
        <dbReference type="ARBA" id="ARBA00023163"/>
    </source>
</evidence>
<sequence length="236" mass="25562">MRASGDSAGLAASEAAKEDHRVRTGAARRESTRRKLLSAAVEVFAAKGPDAASIDDFLAAAGVARGTFYNYFKTTSEVLSAVTSELSDAVIARIEDCVRQIDDPVERVWVGCLIYMEVAVCHPAWGRFIARAGGRSEATGRLTDIYLPRDLVSARERGMAHFTHDRAARDLVVGAIYQSIETVLSGAAERQHLRDLMRLVLAALGIAPSTIERLNDMPLPEIELPDSLKSLEAAKP</sequence>
<dbReference type="EMBL" id="CP017754">
    <property type="protein sequence ID" value="AOZ08004.1"/>
    <property type="molecule type" value="Genomic_DNA"/>
</dbReference>
<dbReference type="InterPro" id="IPR050109">
    <property type="entry name" value="HTH-type_TetR-like_transc_reg"/>
</dbReference>
<feature type="region of interest" description="Disordered" evidence="5">
    <location>
        <begin position="1"/>
        <end position="29"/>
    </location>
</feature>
<dbReference type="PROSITE" id="PS50977">
    <property type="entry name" value="HTH_TETR_2"/>
    <property type="match status" value="1"/>
</dbReference>
<organism evidence="7 8">
    <name type="scientific">Cupriavidus malaysiensis</name>
    <dbReference type="NCBI Taxonomy" id="367825"/>
    <lineage>
        <taxon>Bacteria</taxon>
        <taxon>Pseudomonadati</taxon>
        <taxon>Pseudomonadota</taxon>
        <taxon>Betaproteobacteria</taxon>
        <taxon>Burkholderiales</taxon>
        <taxon>Burkholderiaceae</taxon>
        <taxon>Cupriavidus</taxon>
    </lineage>
</organism>
<keyword evidence="8" id="KW-1185">Reference proteome</keyword>